<reference evidence="4" key="1">
    <citation type="submission" date="2016-03" db="EMBL/GenBank/DDBJ databases">
        <authorList>
            <person name="Guldener U."/>
        </authorList>
    </citation>
    <scope>NUCLEOTIDE SEQUENCE [LARGE SCALE GENOMIC DNA]</scope>
    <source>
        <strain evidence="4">04CH-RAC-A.6.1</strain>
    </source>
</reference>
<gene>
    <name evidence="3" type="ORF">RAG0_11069</name>
</gene>
<name>A0A1E1L2H0_9HELO</name>
<proteinExistence type="predicted"/>
<dbReference type="AlphaFoldDB" id="A0A1E1L2H0"/>
<dbReference type="PANTHER" id="PTHR35910:SF6">
    <property type="entry name" value="2EXR DOMAIN-CONTAINING PROTEIN"/>
    <property type="match status" value="1"/>
</dbReference>
<dbReference type="InterPro" id="IPR045518">
    <property type="entry name" value="2EXR"/>
</dbReference>
<dbReference type="PANTHER" id="PTHR35910">
    <property type="entry name" value="2EXR DOMAIN-CONTAINING PROTEIN"/>
    <property type="match status" value="1"/>
</dbReference>
<accession>A0A1E1L2H0</accession>
<dbReference type="EMBL" id="FJUX01000070">
    <property type="protein sequence ID" value="CZT04693.1"/>
    <property type="molecule type" value="Genomic_DNA"/>
</dbReference>
<protein>
    <recommendedName>
        <fullName evidence="2">2EXR domain-containing protein</fullName>
    </recommendedName>
</protein>
<dbReference type="OrthoDB" id="3513892at2759"/>
<evidence type="ECO:0000256" key="1">
    <source>
        <dbReference type="SAM" id="MobiDB-lite"/>
    </source>
</evidence>
<evidence type="ECO:0000313" key="3">
    <source>
        <dbReference type="EMBL" id="CZT04693.1"/>
    </source>
</evidence>
<organism evidence="3 4">
    <name type="scientific">Rhynchosporium agropyri</name>
    <dbReference type="NCBI Taxonomy" id="914238"/>
    <lineage>
        <taxon>Eukaryota</taxon>
        <taxon>Fungi</taxon>
        <taxon>Dikarya</taxon>
        <taxon>Ascomycota</taxon>
        <taxon>Pezizomycotina</taxon>
        <taxon>Leotiomycetes</taxon>
        <taxon>Helotiales</taxon>
        <taxon>Ploettnerulaceae</taxon>
        <taxon>Rhynchosporium</taxon>
    </lineage>
</organism>
<feature type="compositionally biased region" description="Acidic residues" evidence="1">
    <location>
        <begin position="292"/>
        <end position="309"/>
    </location>
</feature>
<dbReference type="Pfam" id="PF20150">
    <property type="entry name" value="2EXR"/>
    <property type="match status" value="1"/>
</dbReference>
<sequence length="316" mass="35902">MAAQTGPLTSFTVFPTLPYELRCIIWWATCVTRVVEIKYDEEEGFTPRCCDPIALKVCKESRDTIIQAYPLCFGSIFHPAKTRFNFILDTLYIDNELEENVPHFFSTFGPLEISSLQTLALKDCYNEIMTPYEPTITTHLHKMVRKLPALRELCIVYNIGGMTDRQIGCTDGHAIELYTKVPGDLDHPAVMIEPLPRIPSNADDADPLGFRLWNIQVKPMYGWRRCPHAGPAFSDLNEMEGGDMSDGSRYDLHGPWGAPHLALTDMFGDFYDSDDMYGFGEDFDEYSHHMEDEDSDDDEDEDDEDEDSDSASVDFA</sequence>
<feature type="region of interest" description="Disordered" evidence="1">
    <location>
        <begin position="282"/>
        <end position="316"/>
    </location>
</feature>
<evidence type="ECO:0000313" key="4">
    <source>
        <dbReference type="Proteomes" id="UP000178912"/>
    </source>
</evidence>
<evidence type="ECO:0000259" key="2">
    <source>
        <dbReference type="Pfam" id="PF20150"/>
    </source>
</evidence>
<dbReference type="Proteomes" id="UP000178912">
    <property type="component" value="Unassembled WGS sequence"/>
</dbReference>
<feature type="domain" description="2EXR" evidence="2">
    <location>
        <begin position="11"/>
        <end position="91"/>
    </location>
</feature>
<keyword evidence="4" id="KW-1185">Reference proteome</keyword>